<dbReference type="EMBL" id="JBJUVG010000010">
    <property type="protein sequence ID" value="MFM9414133.1"/>
    <property type="molecule type" value="Genomic_DNA"/>
</dbReference>
<dbReference type="RefSeq" id="WP_408977748.1">
    <property type="nucleotide sequence ID" value="NZ_JBJUVG010000010.1"/>
</dbReference>
<evidence type="ECO:0000256" key="1">
    <source>
        <dbReference type="SAM" id="MobiDB-lite"/>
    </source>
</evidence>
<feature type="region of interest" description="Disordered" evidence="1">
    <location>
        <begin position="347"/>
        <end position="384"/>
    </location>
</feature>
<keyword evidence="2" id="KW-0472">Membrane</keyword>
<keyword evidence="2" id="KW-1133">Transmembrane helix</keyword>
<feature type="transmembrane region" description="Helical" evidence="2">
    <location>
        <begin position="36"/>
        <end position="58"/>
    </location>
</feature>
<feature type="transmembrane region" description="Helical" evidence="2">
    <location>
        <begin position="159"/>
        <end position="177"/>
    </location>
</feature>
<gene>
    <name evidence="3" type="ORF">ACKQTC_07110</name>
</gene>
<keyword evidence="4" id="KW-1185">Reference proteome</keyword>
<protein>
    <recommendedName>
        <fullName evidence="5">TrbL/VirB6 plasmid conjugal transfer protein</fullName>
    </recommendedName>
</protein>
<keyword evidence="2" id="KW-0812">Transmembrane</keyword>
<comment type="caution">
    <text evidence="3">The sequence shown here is derived from an EMBL/GenBank/DDBJ whole genome shotgun (WGS) entry which is preliminary data.</text>
</comment>
<organism evidence="3 4">
    <name type="scientific">Peptococcus simiae</name>
    <dbReference type="NCBI Taxonomy" id="1643805"/>
    <lineage>
        <taxon>Bacteria</taxon>
        <taxon>Bacillati</taxon>
        <taxon>Bacillota</taxon>
        <taxon>Clostridia</taxon>
        <taxon>Eubacteriales</taxon>
        <taxon>Peptococcaceae</taxon>
        <taxon>Peptococcus</taxon>
    </lineage>
</organism>
<feature type="transmembrane region" description="Helical" evidence="2">
    <location>
        <begin position="105"/>
        <end position="124"/>
    </location>
</feature>
<proteinExistence type="predicted"/>
<reference evidence="3 4" key="1">
    <citation type="journal article" date="2016" name="Int. J. Syst. Evol. Microbiol.">
        <title>Peptococcus simiae sp. nov., isolated from rhesus macaque faeces and emended description of the genus Peptococcus.</title>
        <authorList>
            <person name="Shkoporov A.N."/>
            <person name="Efimov B.A."/>
            <person name="Kondova I."/>
            <person name="Ouwerling B."/>
            <person name="Chaplin A.V."/>
            <person name="Shcherbakova V.A."/>
            <person name="Langermans J.A.M."/>
        </authorList>
    </citation>
    <scope>NUCLEOTIDE SEQUENCE [LARGE SCALE GENOMIC DNA]</scope>
    <source>
        <strain evidence="3 4">M108</strain>
    </source>
</reference>
<accession>A0ABW9GZY5</accession>
<feature type="compositionally biased region" description="Polar residues" evidence="1">
    <location>
        <begin position="643"/>
        <end position="652"/>
    </location>
</feature>
<evidence type="ECO:0000313" key="4">
    <source>
        <dbReference type="Proteomes" id="UP001631949"/>
    </source>
</evidence>
<feature type="compositionally biased region" description="Polar residues" evidence="1">
    <location>
        <begin position="663"/>
        <end position="683"/>
    </location>
</feature>
<feature type="region of interest" description="Disordered" evidence="1">
    <location>
        <begin position="623"/>
        <end position="683"/>
    </location>
</feature>
<evidence type="ECO:0008006" key="5">
    <source>
        <dbReference type="Google" id="ProtNLM"/>
    </source>
</evidence>
<name>A0ABW9GZY5_9FIRM</name>
<feature type="transmembrane region" description="Helical" evidence="2">
    <location>
        <begin position="130"/>
        <end position="147"/>
    </location>
</feature>
<feature type="transmembrane region" description="Helical" evidence="2">
    <location>
        <begin position="183"/>
        <end position="205"/>
    </location>
</feature>
<evidence type="ECO:0000313" key="3">
    <source>
        <dbReference type="EMBL" id="MFM9414133.1"/>
    </source>
</evidence>
<evidence type="ECO:0000256" key="2">
    <source>
        <dbReference type="SAM" id="Phobius"/>
    </source>
</evidence>
<feature type="compositionally biased region" description="Low complexity" evidence="1">
    <location>
        <begin position="354"/>
        <end position="363"/>
    </location>
</feature>
<sequence length="683" mass="73169">MFQAIAIGLTLAIAIWQLFKFFGGQLTEVRDTPIRILIRTAIAGWLIFFGGYFIDLIVNIAQIPYEAFSDVKALESVTSPFEFDGFDLVQVLFGTSIALGESGAILAYLFLVFLVGWNLLKLMLEIVERYLMVAVLAFTAPLFYSTFSSQSTSGIFKKFVGMFFGQCAILSVSAWMLKVIISGLAGLTADAEGMIFHVIFILAMCKIAQRVDTYMQSLGIGVALTGENILDDVIAGSRMLRSMGGNRGGGDRKEALGANTAGSLSRFGGVFGAASNATQRMFQRSAQGEGFLGTFSPKQVGKDALEGAGPVGRAALGQLENRKAGISDNNPLAGKFDVTDAYNKKAAETEENKANTANADNTAQAPDPNSEIKYQDPSQARDADGIAASAARLFDEEDNPAEGAEKLFEAEKKETPQVSANAGIVKDDKGQTGLNDEAKKYGLSWDNNHANKQEGERTNQIEGDSHNVGAFMAARVAAGENPEDLQAALTETATNGSPLAAEKALMQPDYNLKGNDQVMSAMVSNSFDTQEIVGDDGDGTISNVTATTGEVEGARQVTFDYTDTDGNTSSYEIVNSEAIYKDENGHSVTKEIYQEPGVLKQIRSRGTGGNYYVRKVDVGQSQMGVSTSGGTRTVQAPRPVQVSKPTINQSNMPKPKGFRQPINKKSNTNSLGKPNNGQPGKKN</sequence>
<feature type="compositionally biased region" description="Polar residues" evidence="1">
    <location>
        <begin position="623"/>
        <end position="634"/>
    </location>
</feature>
<dbReference type="Proteomes" id="UP001631949">
    <property type="component" value="Unassembled WGS sequence"/>
</dbReference>